<accession>A0A3D9I1L2</accession>
<proteinExistence type="inferred from homology"/>
<comment type="caution">
    <text evidence="6">The sequence shown here is derived from an EMBL/GenBank/DDBJ whole genome shotgun (WGS) entry which is preliminary data.</text>
</comment>
<organism evidence="6 7">
    <name type="scientific">Cohnella lupini</name>
    <dbReference type="NCBI Taxonomy" id="1294267"/>
    <lineage>
        <taxon>Bacteria</taxon>
        <taxon>Bacillati</taxon>
        <taxon>Bacillota</taxon>
        <taxon>Bacilli</taxon>
        <taxon>Bacillales</taxon>
        <taxon>Paenibacillaceae</taxon>
        <taxon>Cohnella</taxon>
    </lineage>
</organism>
<evidence type="ECO:0000256" key="3">
    <source>
        <dbReference type="ARBA" id="ARBA00022679"/>
    </source>
</evidence>
<name>A0A3D9I1L2_9BACL</name>
<dbReference type="GO" id="GO:0006535">
    <property type="term" value="P:cysteine biosynthetic process from serine"/>
    <property type="evidence" value="ECO:0007669"/>
    <property type="project" value="InterPro"/>
</dbReference>
<dbReference type="InterPro" id="IPR005881">
    <property type="entry name" value="Ser_O-AcTrfase"/>
</dbReference>
<evidence type="ECO:0000313" key="7">
    <source>
        <dbReference type="Proteomes" id="UP000256869"/>
    </source>
</evidence>
<comment type="catalytic activity">
    <reaction evidence="5">
        <text>L-serine + acetyl-CoA = O-acetyl-L-serine + CoA</text>
        <dbReference type="Rhea" id="RHEA:24560"/>
        <dbReference type="ChEBI" id="CHEBI:33384"/>
        <dbReference type="ChEBI" id="CHEBI:57287"/>
        <dbReference type="ChEBI" id="CHEBI:57288"/>
        <dbReference type="ChEBI" id="CHEBI:58340"/>
        <dbReference type="EC" id="2.3.1.30"/>
    </reaction>
</comment>
<gene>
    <name evidence="6" type="ORF">DFP95_11795</name>
</gene>
<dbReference type="OrthoDB" id="9801456at2"/>
<dbReference type="RefSeq" id="WP_115994831.1">
    <property type="nucleotide sequence ID" value="NZ_QRDY01000017.1"/>
</dbReference>
<dbReference type="InterPro" id="IPR053376">
    <property type="entry name" value="Serine_acetyltransferase"/>
</dbReference>
<dbReference type="Pfam" id="PF00132">
    <property type="entry name" value="Hexapep"/>
    <property type="match status" value="1"/>
</dbReference>
<dbReference type="AlphaFoldDB" id="A0A3D9I1L2"/>
<protein>
    <recommendedName>
        <fullName evidence="2 5">Serine acetyltransferase</fullName>
        <ecNumber evidence="5">2.3.1.30</ecNumber>
    </recommendedName>
</protein>
<keyword evidence="3 5" id="KW-0808">Transferase</keyword>
<keyword evidence="7" id="KW-1185">Reference proteome</keyword>
<keyword evidence="4 5" id="KW-0012">Acyltransferase</keyword>
<reference evidence="6 7" key="1">
    <citation type="submission" date="2018-07" db="EMBL/GenBank/DDBJ databases">
        <title>Genomic Encyclopedia of Type Strains, Phase III (KMG-III): the genomes of soil and plant-associated and newly described type strains.</title>
        <authorList>
            <person name="Whitman W."/>
        </authorList>
    </citation>
    <scope>NUCLEOTIDE SEQUENCE [LARGE SCALE GENOMIC DNA]</scope>
    <source>
        <strain evidence="6 7">CECT 8236</strain>
    </source>
</reference>
<evidence type="ECO:0000256" key="1">
    <source>
        <dbReference type="ARBA" id="ARBA00007274"/>
    </source>
</evidence>
<dbReference type="SUPFAM" id="SSF51161">
    <property type="entry name" value="Trimeric LpxA-like enzymes"/>
    <property type="match status" value="1"/>
</dbReference>
<dbReference type="NCBIfam" id="NF041874">
    <property type="entry name" value="EPS_EpsC"/>
    <property type="match status" value="1"/>
</dbReference>
<dbReference type="InterPro" id="IPR011004">
    <property type="entry name" value="Trimer_LpxA-like_sf"/>
</dbReference>
<evidence type="ECO:0000256" key="4">
    <source>
        <dbReference type="ARBA" id="ARBA00023315"/>
    </source>
</evidence>
<dbReference type="InterPro" id="IPR001451">
    <property type="entry name" value="Hexapep"/>
</dbReference>
<dbReference type="PIRSF" id="PIRSF000441">
    <property type="entry name" value="CysE"/>
    <property type="match status" value="1"/>
</dbReference>
<dbReference type="PANTHER" id="PTHR42811">
    <property type="entry name" value="SERINE ACETYLTRANSFERASE"/>
    <property type="match status" value="1"/>
</dbReference>
<dbReference type="Gene3D" id="2.160.10.10">
    <property type="entry name" value="Hexapeptide repeat proteins"/>
    <property type="match status" value="1"/>
</dbReference>
<sequence>MLRDDVKRLIGRRPRTLTILKHIVTDSGVLSIALLRLQSKLYNRKLYLPAKLIRMLNISLTGADFCLGCVIGKGLIIRHSNGIVVGGLSVIGENCTLLQQVTLGERDGDGSDHNHSNPIVGNGVTISAGAKLIGGIVVGDNAIIGANAVVLQDVPPNTVAVGIPARIIAKKSVTQSVEQVG</sequence>
<dbReference type="GO" id="GO:0005737">
    <property type="term" value="C:cytoplasm"/>
    <property type="evidence" value="ECO:0007669"/>
    <property type="project" value="InterPro"/>
</dbReference>
<dbReference type="EMBL" id="QRDY01000017">
    <property type="protein sequence ID" value="RED55561.1"/>
    <property type="molecule type" value="Genomic_DNA"/>
</dbReference>
<dbReference type="InterPro" id="IPR045304">
    <property type="entry name" value="LbH_SAT"/>
</dbReference>
<evidence type="ECO:0000256" key="2">
    <source>
        <dbReference type="ARBA" id="ARBA00018522"/>
    </source>
</evidence>
<dbReference type="Proteomes" id="UP000256869">
    <property type="component" value="Unassembled WGS sequence"/>
</dbReference>
<evidence type="ECO:0000313" key="6">
    <source>
        <dbReference type="EMBL" id="RED55561.1"/>
    </source>
</evidence>
<dbReference type="GO" id="GO:0009001">
    <property type="term" value="F:serine O-acetyltransferase activity"/>
    <property type="evidence" value="ECO:0007669"/>
    <property type="project" value="UniProtKB-EC"/>
</dbReference>
<comment type="similarity">
    <text evidence="1 5">Belongs to the transferase hexapeptide repeat family.</text>
</comment>
<dbReference type="EC" id="2.3.1.30" evidence="5"/>
<dbReference type="CDD" id="cd03354">
    <property type="entry name" value="LbH_SAT"/>
    <property type="match status" value="1"/>
</dbReference>
<evidence type="ECO:0000256" key="5">
    <source>
        <dbReference type="PIRNR" id="PIRNR000441"/>
    </source>
</evidence>